<feature type="signal peptide" evidence="3">
    <location>
        <begin position="1"/>
        <end position="21"/>
    </location>
</feature>
<dbReference type="PANTHER" id="PTHR43863:SF2">
    <property type="entry name" value="MALTASE-GLUCOAMYLASE"/>
    <property type="match status" value="1"/>
</dbReference>
<dbReference type="GO" id="GO:0030246">
    <property type="term" value="F:carbohydrate binding"/>
    <property type="evidence" value="ECO:0007669"/>
    <property type="project" value="InterPro"/>
</dbReference>
<keyword evidence="2" id="KW-0378">Hydrolase</keyword>
<dbReference type="GO" id="GO:0005975">
    <property type="term" value="P:carbohydrate metabolic process"/>
    <property type="evidence" value="ECO:0007669"/>
    <property type="project" value="InterPro"/>
</dbReference>
<evidence type="ECO:0000256" key="3">
    <source>
        <dbReference type="SAM" id="SignalP"/>
    </source>
</evidence>
<proteinExistence type="inferred from homology"/>
<dbReference type="InterPro" id="IPR037524">
    <property type="entry name" value="PA14/GLEYA"/>
</dbReference>
<dbReference type="GO" id="GO:0004553">
    <property type="term" value="F:hydrolase activity, hydrolyzing O-glycosyl compounds"/>
    <property type="evidence" value="ECO:0007669"/>
    <property type="project" value="InterPro"/>
</dbReference>
<evidence type="ECO:0000256" key="1">
    <source>
        <dbReference type="ARBA" id="ARBA00007806"/>
    </source>
</evidence>
<dbReference type="SUPFAM" id="SSF51445">
    <property type="entry name" value="(Trans)glycosidases"/>
    <property type="match status" value="1"/>
</dbReference>
<evidence type="ECO:0000313" key="5">
    <source>
        <dbReference type="EMBL" id="QJE02087.1"/>
    </source>
</evidence>
<sequence length="961" mass="107263">MRLTHIATATMLLATSTAALAGTWQKTATGIDITPDTGPARLVRLNLMSDNIIQVLKLDRADKTLTPSLMTVARPCSACRFTVDASGGAAGTVRLKAGKVSAEVALKDGKLRFFDAAGKPFLTQASEAMTQVDVGGKPFLAIQEGFNHGTKDAFYGLGQHQNAQMNYNGEDVLLAQHNMIASVPFVVSDKNYGLLWDNNAITRFGDPKPYAWLSRDLALTDEAGKPGGLTARYYIDGKLALTRQEKDIAYQYLKDLAEYWPKELPSVKELAGKDVKVVWDGAMASSKPGVHKMQLYASDYATLSIGGKQVMDVWRQGWNPWYHNFEVTFEKDKPVKLHLEWRASGGMVAMTHNDPLPAPERHSLTMSSEVAEAINYYVISADSMDHVIGGYRLLTGQQPMMPKWAYGFWQSRQRYETQQQLLDVVAEYRKRGWPLDNIVQDWFYWPENGWGSHDFDKARFPDPKGMVDAVHKQHARIMISIWGKFYANTDNYKELAAKGHMWTKNVEDGALDWVGPGYKNSHYDPYTKEARDIYYRQMKGKLVDLGFDAWWMDNTEPDVLSNTRPEDFKKLIGPTVYGAGEVTFNPYSLVHSGGMVEGLRRDQPDTRQFILSRSGFAGIQRNAVAVWSGDTASRWNNLYDQIASGVNFSMSGIPNWTHDIGGYAQETRYQVGDVGSAQENRSTGQKAANPEDMKEWRELNLRWFQFGAFSPLFRSHGEVVKREIYNIAAGDDAMRDAMVGYLKLRYRLMPYIYSMAADTHYESGTMMRGLVMDFPRDERVKNIKDQYLFGHALMVAPVTAYGARSRTVYFPAGADWIDFDTGMRHQGGTTATVDAPLNRIPLFLKAGAVLPTGPVTQYVDEKPDAPIVLQVVAGASGECSLYEDDGVTNAYQRGESSRIAVRYDDKAGTVTIGARAGQYKGMPARRQFKVRVLRAGTAPAADLDAADKSVEYDGRAVVIKL</sequence>
<dbReference type="Pfam" id="PF01055">
    <property type="entry name" value="Glyco_hydro_31_2nd"/>
    <property type="match status" value="1"/>
</dbReference>
<dbReference type="SMART" id="SM00758">
    <property type="entry name" value="PA14"/>
    <property type="match status" value="1"/>
</dbReference>
<dbReference type="AlphaFoldDB" id="A0A7Z2VZ69"/>
<organism evidence="5 6">
    <name type="scientific">Massilia forsythiae</name>
    <dbReference type="NCBI Taxonomy" id="2728020"/>
    <lineage>
        <taxon>Bacteria</taxon>
        <taxon>Pseudomonadati</taxon>
        <taxon>Pseudomonadota</taxon>
        <taxon>Betaproteobacteria</taxon>
        <taxon>Burkholderiales</taxon>
        <taxon>Oxalobacteraceae</taxon>
        <taxon>Telluria group</taxon>
        <taxon>Massilia</taxon>
    </lineage>
</organism>
<dbReference type="Gene3D" id="2.60.120.380">
    <property type="match status" value="1"/>
</dbReference>
<name>A0A7Z2VZ69_9BURK</name>
<keyword evidence="6" id="KW-1185">Reference proteome</keyword>
<evidence type="ECO:0000259" key="4">
    <source>
        <dbReference type="PROSITE" id="PS51820"/>
    </source>
</evidence>
<dbReference type="InterPro" id="IPR033403">
    <property type="entry name" value="DUF5110"/>
</dbReference>
<dbReference type="InterPro" id="IPR017853">
    <property type="entry name" value="GH"/>
</dbReference>
<protein>
    <submittedName>
        <fullName evidence="5">DUF5110 domain-containing protein</fullName>
    </submittedName>
</protein>
<dbReference type="InterPro" id="IPR051816">
    <property type="entry name" value="Glycosyl_Hydrolase_31"/>
</dbReference>
<dbReference type="Pfam" id="PF17137">
    <property type="entry name" value="DUF5110"/>
    <property type="match status" value="1"/>
</dbReference>
<dbReference type="SUPFAM" id="SSF51011">
    <property type="entry name" value="Glycosyl hydrolase domain"/>
    <property type="match status" value="1"/>
</dbReference>
<dbReference type="EMBL" id="CP051685">
    <property type="protein sequence ID" value="QJE02087.1"/>
    <property type="molecule type" value="Genomic_DNA"/>
</dbReference>
<gene>
    <name evidence="5" type="ORF">HH212_20395</name>
</gene>
<dbReference type="CDD" id="cd06591">
    <property type="entry name" value="GH31_xylosidase_XylS"/>
    <property type="match status" value="1"/>
</dbReference>
<feature type="domain" description="PA14" evidence="4">
    <location>
        <begin position="224"/>
        <end position="378"/>
    </location>
</feature>
<dbReference type="InterPro" id="IPR011658">
    <property type="entry name" value="PA14_dom"/>
</dbReference>
<dbReference type="Gene3D" id="3.20.20.80">
    <property type="entry name" value="Glycosidases"/>
    <property type="match status" value="1"/>
</dbReference>
<dbReference type="Proteomes" id="UP000502415">
    <property type="component" value="Chromosome"/>
</dbReference>
<dbReference type="InterPro" id="IPR048395">
    <property type="entry name" value="Glyco_hydro_31_C"/>
</dbReference>
<dbReference type="InterPro" id="IPR013780">
    <property type="entry name" value="Glyco_hydro_b"/>
</dbReference>
<dbReference type="PROSITE" id="PS51820">
    <property type="entry name" value="PA14"/>
    <property type="match status" value="1"/>
</dbReference>
<comment type="similarity">
    <text evidence="1 2">Belongs to the glycosyl hydrolase 31 family.</text>
</comment>
<dbReference type="SUPFAM" id="SSF74650">
    <property type="entry name" value="Galactose mutarotase-like"/>
    <property type="match status" value="1"/>
</dbReference>
<dbReference type="Gene3D" id="2.60.40.1760">
    <property type="entry name" value="glycosyl hydrolase (family 31)"/>
    <property type="match status" value="1"/>
</dbReference>
<feature type="chain" id="PRO_5031341768" evidence="3">
    <location>
        <begin position="22"/>
        <end position="961"/>
    </location>
</feature>
<accession>A0A7Z2VZ69</accession>
<dbReference type="Gene3D" id="2.60.40.1180">
    <property type="entry name" value="Golgi alpha-mannosidase II"/>
    <property type="match status" value="2"/>
</dbReference>
<dbReference type="InterPro" id="IPR011013">
    <property type="entry name" value="Gal_mutarotase_sf_dom"/>
</dbReference>
<dbReference type="KEGG" id="mfy:HH212_20395"/>
<keyword evidence="2" id="KW-0326">Glycosidase</keyword>
<evidence type="ECO:0000313" key="6">
    <source>
        <dbReference type="Proteomes" id="UP000502415"/>
    </source>
</evidence>
<dbReference type="InterPro" id="IPR000322">
    <property type="entry name" value="Glyco_hydro_31_TIM"/>
</dbReference>
<dbReference type="PANTHER" id="PTHR43863">
    <property type="entry name" value="HYDROLASE, PUTATIVE (AFU_ORTHOLOGUE AFUA_1G03140)-RELATED"/>
    <property type="match status" value="1"/>
</dbReference>
<evidence type="ECO:0000256" key="2">
    <source>
        <dbReference type="RuleBase" id="RU361185"/>
    </source>
</evidence>
<dbReference type="RefSeq" id="WP_170204174.1">
    <property type="nucleotide sequence ID" value="NZ_CP051685.1"/>
</dbReference>
<dbReference type="SUPFAM" id="SSF56988">
    <property type="entry name" value="Anthrax protective antigen"/>
    <property type="match status" value="1"/>
</dbReference>
<dbReference type="Pfam" id="PF21365">
    <property type="entry name" value="Glyco_hydro_31_3rd"/>
    <property type="match status" value="1"/>
</dbReference>
<dbReference type="CDD" id="cd14752">
    <property type="entry name" value="GH31_N"/>
    <property type="match status" value="1"/>
</dbReference>
<reference evidence="5 6" key="1">
    <citation type="submission" date="2020-04" db="EMBL/GenBank/DDBJ databases">
        <title>Genome sequencing of novel species.</title>
        <authorList>
            <person name="Heo J."/>
            <person name="Kim S.-J."/>
            <person name="Kim J.-S."/>
            <person name="Hong S.-B."/>
            <person name="Kwon S.-W."/>
        </authorList>
    </citation>
    <scope>NUCLEOTIDE SEQUENCE [LARGE SCALE GENOMIC DNA]</scope>
    <source>
        <strain evidence="5 6">GN2-R2</strain>
    </source>
</reference>
<keyword evidence="3" id="KW-0732">Signal</keyword>